<dbReference type="GeneID" id="37267586"/>
<evidence type="ECO:0000313" key="2">
    <source>
        <dbReference type="EMBL" id="PWN97853.1"/>
    </source>
</evidence>
<dbReference type="Proteomes" id="UP000245946">
    <property type="component" value="Unassembled WGS sequence"/>
</dbReference>
<dbReference type="EMBL" id="KZ819293">
    <property type="protein sequence ID" value="PWN97853.1"/>
    <property type="molecule type" value="Genomic_DNA"/>
</dbReference>
<evidence type="ECO:0000313" key="3">
    <source>
        <dbReference type="Proteomes" id="UP000245946"/>
    </source>
</evidence>
<gene>
    <name evidence="2" type="ORF">FA09DRAFT_29319</name>
</gene>
<name>A0A316ZC90_9BASI</name>
<evidence type="ECO:0000256" key="1">
    <source>
        <dbReference type="SAM" id="MobiDB-lite"/>
    </source>
</evidence>
<feature type="region of interest" description="Disordered" evidence="1">
    <location>
        <begin position="61"/>
        <end position="83"/>
    </location>
</feature>
<accession>A0A316ZC90</accession>
<sequence>MPVRYKLVLHATTWGPTTPPHSRRAGWRATCVCGGGSASCAGCARDPPCCSAADVPLPRETRQGAGVGGGAVRATRGAMPHGVSPRSRWKGLCLGTTRCCLHAACSVCCRASALPSQRPLTASCHAIGVGKACALGETPRCSACAARPRRSSRCTLPLRLTCRSSSAYRACRVQRAGVASSLAPLTCPRRGGAALGKIRSSVPPLLPSCVEGGVGPMRVLKFSTAALAVST</sequence>
<keyword evidence="3" id="KW-1185">Reference proteome</keyword>
<proteinExistence type="predicted"/>
<organism evidence="2 3">
    <name type="scientific">Tilletiopsis washingtonensis</name>
    <dbReference type="NCBI Taxonomy" id="58919"/>
    <lineage>
        <taxon>Eukaryota</taxon>
        <taxon>Fungi</taxon>
        <taxon>Dikarya</taxon>
        <taxon>Basidiomycota</taxon>
        <taxon>Ustilaginomycotina</taxon>
        <taxon>Exobasidiomycetes</taxon>
        <taxon>Entylomatales</taxon>
        <taxon>Entylomatales incertae sedis</taxon>
        <taxon>Tilletiopsis</taxon>
    </lineage>
</organism>
<dbReference type="RefSeq" id="XP_025598132.1">
    <property type="nucleotide sequence ID" value="XM_025740040.1"/>
</dbReference>
<dbReference type="AlphaFoldDB" id="A0A316ZC90"/>
<reference evidence="2 3" key="1">
    <citation type="journal article" date="2018" name="Mol. Biol. Evol.">
        <title>Broad Genomic Sampling Reveals a Smut Pathogenic Ancestry of the Fungal Clade Ustilaginomycotina.</title>
        <authorList>
            <person name="Kijpornyongpan T."/>
            <person name="Mondo S.J."/>
            <person name="Barry K."/>
            <person name="Sandor L."/>
            <person name="Lee J."/>
            <person name="Lipzen A."/>
            <person name="Pangilinan J."/>
            <person name="LaButti K."/>
            <person name="Hainaut M."/>
            <person name="Henrissat B."/>
            <person name="Grigoriev I.V."/>
            <person name="Spatafora J.W."/>
            <person name="Aime M.C."/>
        </authorList>
    </citation>
    <scope>NUCLEOTIDE SEQUENCE [LARGE SCALE GENOMIC DNA]</scope>
    <source>
        <strain evidence="2 3">MCA 4186</strain>
    </source>
</reference>
<protein>
    <submittedName>
        <fullName evidence="2">Uncharacterized protein</fullName>
    </submittedName>
</protein>